<dbReference type="KEGG" id="sil:SPO2107"/>
<dbReference type="AlphaFoldDB" id="Q5LRL8"/>
<reference evidence="1 2" key="2">
    <citation type="journal article" date="2014" name="Stand. Genomic Sci.">
        <title>An updated genome annotation for the model marine bacterium Ruegeria pomeroyi DSS-3.</title>
        <authorList>
            <person name="Rivers A.R."/>
            <person name="Smith C.B."/>
            <person name="Moran M.A."/>
        </authorList>
    </citation>
    <scope>GENOME REANNOTATION</scope>
    <source>
        <strain evidence="2">ATCC 700808 / DSM 15171 / DSS-3</strain>
    </source>
</reference>
<dbReference type="Proteomes" id="UP000001023">
    <property type="component" value="Chromosome"/>
</dbReference>
<evidence type="ECO:0000313" key="2">
    <source>
        <dbReference type="Proteomes" id="UP000001023"/>
    </source>
</evidence>
<dbReference type="HOGENOM" id="CLU_157929_0_0_5"/>
<dbReference type="STRING" id="246200.SPO2107"/>
<dbReference type="PaxDb" id="246200-SPO2107"/>
<gene>
    <name evidence="1" type="ordered locus">SPO2107</name>
</gene>
<sequence length="113" mass="12855">MANTFPGKGTVMQDLMTMVSQLRRPRLLIRAARFGQAEYNRDRHLQRILGYGKLPRPAAALMRLMELERVLDEQRRADDAGYSLPRHVDLLIAMMGEAQLVQTSHAPQSLQPT</sequence>
<accession>Q5LRL8</accession>
<dbReference type="EMBL" id="CP000031">
    <property type="protein sequence ID" value="AAV95378.1"/>
    <property type="molecule type" value="Genomic_DNA"/>
</dbReference>
<name>Q5LRL8_RUEPO</name>
<keyword evidence="2" id="KW-1185">Reference proteome</keyword>
<dbReference type="Pfam" id="PF20083">
    <property type="entry name" value="DUF6477"/>
    <property type="match status" value="1"/>
</dbReference>
<evidence type="ECO:0000313" key="1">
    <source>
        <dbReference type="EMBL" id="AAV95378.1"/>
    </source>
</evidence>
<protein>
    <submittedName>
        <fullName evidence="1">Uncharacterized protein</fullName>
    </submittedName>
</protein>
<proteinExistence type="predicted"/>
<dbReference type="eggNOG" id="ENOG5032YYG">
    <property type="taxonomic scope" value="Bacteria"/>
</dbReference>
<reference evidence="1 2" key="1">
    <citation type="journal article" date="2004" name="Nature">
        <title>Genome sequence of Silicibacter pomeroyi reveals adaptations to the marine environment.</title>
        <authorList>
            <person name="Moran M.A."/>
            <person name="Buchan A."/>
            <person name="Gonzalez J.M."/>
            <person name="Heidelberg J.F."/>
            <person name="Whitman W.B."/>
            <person name="Kiene R.P."/>
            <person name="Henriksen J.R."/>
            <person name="King G.M."/>
            <person name="Belas R."/>
            <person name="Fuqua C."/>
            <person name="Brinkac L."/>
            <person name="Lewis M."/>
            <person name="Johri S."/>
            <person name="Weaver B."/>
            <person name="Pai G."/>
            <person name="Eisen J.A."/>
            <person name="Rahe E."/>
            <person name="Sheldon W.M."/>
            <person name="Ye W."/>
            <person name="Miller T.R."/>
            <person name="Carlton J."/>
            <person name="Rasko D.A."/>
            <person name="Paulsen I.T."/>
            <person name="Ren Q."/>
            <person name="Daugherty S.C."/>
            <person name="Deboy R.T."/>
            <person name="Dodson R.J."/>
            <person name="Durkin A.S."/>
            <person name="Madupu R."/>
            <person name="Nelson W.C."/>
            <person name="Sullivan S.A."/>
            <person name="Rosovitz M.J."/>
            <person name="Haft D.H."/>
            <person name="Selengut J."/>
            <person name="Ward N."/>
        </authorList>
    </citation>
    <scope>NUCLEOTIDE SEQUENCE [LARGE SCALE GENOMIC DNA]</scope>
    <source>
        <strain evidence="2">ATCC 700808 / DSM 15171 / DSS-3</strain>
    </source>
</reference>
<dbReference type="InterPro" id="IPR045516">
    <property type="entry name" value="DUF6477"/>
</dbReference>
<organism evidence="1 2">
    <name type="scientific">Ruegeria pomeroyi (strain ATCC 700808 / DSM 15171 / DSS-3)</name>
    <name type="common">Silicibacter pomeroyi</name>
    <dbReference type="NCBI Taxonomy" id="246200"/>
    <lineage>
        <taxon>Bacteria</taxon>
        <taxon>Pseudomonadati</taxon>
        <taxon>Pseudomonadota</taxon>
        <taxon>Alphaproteobacteria</taxon>
        <taxon>Rhodobacterales</taxon>
        <taxon>Roseobacteraceae</taxon>
        <taxon>Ruegeria</taxon>
    </lineage>
</organism>